<dbReference type="Pfam" id="PF10011">
    <property type="entry name" value="DUF2254"/>
    <property type="match status" value="1"/>
</dbReference>
<dbReference type="InterPro" id="IPR018723">
    <property type="entry name" value="DUF2254_membrane"/>
</dbReference>
<dbReference type="AlphaFoldDB" id="A0A3B9QTQ7"/>
<feature type="non-terminal residue" evidence="1">
    <location>
        <position position="38"/>
    </location>
</feature>
<sequence length="38" mass="4077">MFDIALKALSHAVNDPSRAVQALDEIEDILAELAPDIA</sequence>
<evidence type="ECO:0000313" key="1">
    <source>
        <dbReference type="EMBL" id="HAF72328.1"/>
    </source>
</evidence>
<name>A0A3B9QTQ7_9CORY</name>
<protein>
    <submittedName>
        <fullName evidence="1">Uncharacterized protein</fullName>
    </submittedName>
</protein>
<accession>A0A3B9QTQ7</accession>
<reference evidence="1 2" key="1">
    <citation type="journal article" date="2018" name="Nat. Biotechnol.">
        <title>A standardized bacterial taxonomy based on genome phylogeny substantially revises the tree of life.</title>
        <authorList>
            <person name="Parks D.H."/>
            <person name="Chuvochina M."/>
            <person name="Waite D.W."/>
            <person name="Rinke C."/>
            <person name="Skarshewski A."/>
            <person name="Chaumeil P.A."/>
            <person name="Hugenholtz P."/>
        </authorList>
    </citation>
    <scope>NUCLEOTIDE SEQUENCE [LARGE SCALE GENOMIC DNA]</scope>
    <source>
        <strain evidence="1">UBA9851</strain>
    </source>
</reference>
<dbReference type="EMBL" id="DMDD01000109">
    <property type="protein sequence ID" value="HAF72328.1"/>
    <property type="molecule type" value="Genomic_DNA"/>
</dbReference>
<comment type="caution">
    <text evidence="1">The sequence shown here is derived from an EMBL/GenBank/DDBJ whole genome shotgun (WGS) entry which is preliminary data.</text>
</comment>
<proteinExistence type="predicted"/>
<dbReference type="Proteomes" id="UP000260925">
    <property type="component" value="Unassembled WGS sequence"/>
</dbReference>
<gene>
    <name evidence="1" type="ORF">DCL06_04855</name>
</gene>
<evidence type="ECO:0000313" key="2">
    <source>
        <dbReference type="Proteomes" id="UP000260925"/>
    </source>
</evidence>
<organism evidence="1 2">
    <name type="scientific">Corynebacterium variabile</name>
    <dbReference type="NCBI Taxonomy" id="1727"/>
    <lineage>
        <taxon>Bacteria</taxon>
        <taxon>Bacillati</taxon>
        <taxon>Actinomycetota</taxon>
        <taxon>Actinomycetes</taxon>
        <taxon>Mycobacteriales</taxon>
        <taxon>Corynebacteriaceae</taxon>
        <taxon>Corynebacterium</taxon>
    </lineage>
</organism>